<dbReference type="RefSeq" id="WP_093794004.1">
    <property type="nucleotide sequence ID" value="NZ_CP155571.1"/>
</dbReference>
<keyword evidence="2" id="KW-1185">Reference proteome</keyword>
<dbReference type="InterPro" id="IPR010181">
    <property type="entry name" value="CGCAxxGCC_motif"/>
</dbReference>
<organism evidence="1 2">
    <name type="scientific">Sporomusa acidovorans (strain ATCC 49682 / DSM 3132 / Mol)</name>
    <dbReference type="NCBI Taxonomy" id="1123286"/>
    <lineage>
        <taxon>Bacteria</taxon>
        <taxon>Bacillati</taxon>
        <taxon>Bacillota</taxon>
        <taxon>Negativicutes</taxon>
        <taxon>Selenomonadales</taxon>
        <taxon>Sporomusaceae</taxon>
        <taxon>Sporomusa</taxon>
    </lineage>
</organism>
<accession>A0ABZ3J8Y0</accession>
<evidence type="ECO:0000313" key="2">
    <source>
        <dbReference type="Proteomes" id="UP000216052"/>
    </source>
</evidence>
<evidence type="ECO:0000313" key="1">
    <source>
        <dbReference type="EMBL" id="XFO74798.1"/>
    </source>
</evidence>
<dbReference type="EMBL" id="CP155571">
    <property type="protein sequence ID" value="XFO74798.1"/>
    <property type="molecule type" value="Genomic_DNA"/>
</dbReference>
<protein>
    <recommendedName>
        <fullName evidence="3">Redox-active protein</fullName>
    </recommendedName>
</protein>
<reference evidence="1" key="1">
    <citation type="submission" date="2024-05" db="EMBL/GenBank/DDBJ databases">
        <title>Isolation and characterization of Sporomusa carbonis sp. nov., a carboxydotrophic hydrogenogen in the genus of Sporomusa isolated from a charcoal burning pile.</title>
        <authorList>
            <person name="Boeer T."/>
            <person name="Rosenbaum F."/>
            <person name="Eysell L."/>
            <person name="Mueller V."/>
            <person name="Daniel R."/>
            <person name="Poehlein A."/>
        </authorList>
    </citation>
    <scope>NUCLEOTIDE SEQUENCE [LARGE SCALE GENOMIC DNA]</scope>
    <source>
        <strain evidence="1">DSM 3132</strain>
    </source>
</reference>
<dbReference type="Pfam" id="PF09719">
    <property type="entry name" value="C_GCAxxG_C_C"/>
    <property type="match status" value="1"/>
</dbReference>
<sequence>MQELINARVHDYYWKDDFSCAVTTLKILSEIYNLELQPQVIEAVFGLNAGRCGLQCGLVEGTLLFIGMYGRKKQTDNTAVVALCRLFCQEFQEQFGSMLCSQLRPEGFSPSNPPHLCEQLTKQAVLFSMEFIEKNIGK</sequence>
<evidence type="ECO:0008006" key="3">
    <source>
        <dbReference type="Google" id="ProtNLM"/>
    </source>
</evidence>
<gene>
    <name evidence="1" type="ORF">SPACI_049090</name>
</gene>
<dbReference type="Proteomes" id="UP000216052">
    <property type="component" value="Chromosome"/>
</dbReference>
<proteinExistence type="predicted"/>
<name>A0ABZ3J8Y0_SPOA4</name>